<evidence type="ECO:0000313" key="14">
    <source>
        <dbReference type="Proteomes" id="UP000234748"/>
    </source>
</evidence>
<feature type="transmembrane region" description="Helical" evidence="11">
    <location>
        <begin position="147"/>
        <end position="165"/>
    </location>
</feature>
<protein>
    <recommendedName>
        <fullName evidence="12">Sulfatase N-terminal domain-containing protein</fullName>
    </recommendedName>
</protein>
<comment type="similarity">
    <text evidence="2 7">Belongs to the LTA synthase family.</text>
</comment>
<feature type="transmembrane region" description="Helical" evidence="11">
    <location>
        <begin position="115"/>
        <end position="135"/>
    </location>
</feature>
<dbReference type="SUPFAM" id="SSF53649">
    <property type="entry name" value="Alkaline phosphatase-like"/>
    <property type="match status" value="1"/>
</dbReference>
<evidence type="ECO:0000256" key="5">
    <source>
        <dbReference type="ARBA" id="ARBA00022989"/>
    </source>
</evidence>
<evidence type="ECO:0000313" key="13">
    <source>
        <dbReference type="EMBL" id="PLT29206.1"/>
    </source>
</evidence>
<keyword evidence="4 11" id="KW-0812">Transmembrane</keyword>
<dbReference type="EMBL" id="PGUY01000045">
    <property type="protein sequence ID" value="PLT29206.1"/>
    <property type="molecule type" value="Genomic_DNA"/>
</dbReference>
<evidence type="ECO:0000256" key="2">
    <source>
        <dbReference type="ARBA" id="ARBA00009983"/>
    </source>
</evidence>
<organism evidence="13 14">
    <name type="scientific">Peribacillus deserti</name>
    <dbReference type="NCBI Taxonomy" id="673318"/>
    <lineage>
        <taxon>Bacteria</taxon>
        <taxon>Bacillati</taxon>
        <taxon>Bacillota</taxon>
        <taxon>Bacilli</taxon>
        <taxon>Bacillales</taxon>
        <taxon>Bacillaceae</taxon>
        <taxon>Peribacillus</taxon>
    </lineage>
</organism>
<dbReference type="GO" id="GO:0005886">
    <property type="term" value="C:plasma membrane"/>
    <property type="evidence" value="ECO:0007669"/>
    <property type="project" value="UniProtKB-SubCell"/>
</dbReference>
<gene>
    <name evidence="13" type="ORF">CUU66_14695</name>
</gene>
<feature type="active site" evidence="8">
    <location>
        <position position="287"/>
    </location>
</feature>
<keyword evidence="14" id="KW-1185">Reference proteome</keyword>
<proteinExistence type="inferred from homology"/>
<dbReference type="InterPro" id="IPR017850">
    <property type="entry name" value="Alkaline_phosphatase_core_sf"/>
</dbReference>
<evidence type="ECO:0000256" key="3">
    <source>
        <dbReference type="ARBA" id="ARBA00022475"/>
    </source>
</evidence>
<dbReference type="PANTHER" id="PTHR47371:SF1">
    <property type="entry name" value="LIPOTEICHOIC ACID SYNTHASE-LIKE YQGS"/>
    <property type="match status" value="1"/>
</dbReference>
<evidence type="ECO:0000256" key="7">
    <source>
        <dbReference type="PIRNR" id="PIRNR005091"/>
    </source>
</evidence>
<feature type="binding site" evidence="10">
    <location>
        <position position="245"/>
    </location>
    <ligand>
        <name>Mn(2+)</name>
        <dbReference type="ChEBI" id="CHEBI:29035"/>
    </ligand>
</feature>
<name>A0A2N5M4B1_9BACI</name>
<dbReference type="PIRSF" id="PIRSF005091">
    <property type="entry name" value="Mmb_sulf_HI1246"/>
    <property type="match status" value="1"/>
</dbReference>
<evidence type="ECO:0000256" key="9">
    <source>
        <dbReference type="PIRSR" id="PIRSR005091-2"/>
    </source>
</evidence>
<dbReference type="Gene3D" id="3.40.720.10">
    <property type="entry name" value="Alkaline Phosphatase, subunit A"/>
    <property type="match status" value="1"/>
</dbReference>
<feature type="binding site" evidence="9">
    <location>
        <position position="402"/>
    </location>
    <ligand>
        <name>substrate</name>
    </ligand>
</feature>
<sequence>MSFVGAAVVMLWLKTYMVYKTSFAITGDNVLQEIILFINPLAFLLFVFGSSTFLTRKPAVRFILALSFILSAILYANIVFYRFFNDFITFPVLFQASNMSDLGSSVTELVSLADILYFLDFIVLCLIACFRPEFIRLKIYSSNDRKWFFTVSAGILFLNIGLAEVQRPQLLTRTFDREILIKNIGTYNYHLYDAFLQTRSTAQRAMADGSELTGIENYIRSNKAEPDGKLFGAAKGKNLIVISMESTQGFVINKKINGKEITPFLNDFIKESFYFDNLYHQTGQGKTSDAEFLVENSLYPLGRGAVFFTNPQNTYHATPGILAGNGYYTAAMHANNKSFWNRDIMYKSMGYNRYYHLMDYHVTPENSIGWGLKDRDFFNQSLTYINQMPRPFYAKLLTLTNHFPFVLDREDKLVDEFNSSSKTLNRYFPTVRYTDEALKHFIQGLKEEGVYDDTVIVLYGDHYGISENHNEAMEQYLGIKITPFEAVKLQKVPVIIHVPGEKGKTISTVSGQVDLKPTILHLLGIETEGLEFGNDLLSPDKKDFAVLRSGNFVTRDYVYTKGTCYSKKTGEPVEQKACKPYEEKADLELLYSDKIIYGDLLRFFGNKGSTVKK</sequence>
<dbReference type="OrthoDB" id="5901192at2"/>
<feature type="binding site" evidence="10">
    <location>
        <position position="287"/>
    </location>
    <ligand>
        <name>Mn(2+)</name>
        <dbReference type="ChEBI" id="CHEBI:29035"/>
    </ligand>
</feature>
<keyword evidence="3 7" id="KW-1003">Cell membrane</keyword>
<feature type="binding site" evidence="10">
    <location>
        <position position="461"/>
    </location>
    <ligand>
        <name>Mn(2+)</name>
        <dbReference type="ChEBI" id="CHEBI:29035"/>
    </ligand>
</feature>
<evidence type="ECO:0000256" key="1">
    <source>
        <dbReference type="ARBA" id="ARBA00004651"/>
    </source>
</evidence>
<evidence type="ECO:0000256" key="8">
    <source>
        <dbReference type="PIRSR" id="PIRSR005091-1"/>
    </source>
</evidence>
<dbReference type="Pfam" id="PF00884">
    <property type="entry name" value="Sulfatase"/>
    <property type="match status" value="1"/>
</dbReference>
<evidence type="ECO:0000256" key="11">
    <source>
        <dbReference type="SAM" id="Phobius"/>
    </source>
</evidence>
<dbReference type="InterPro" id="IPR012160">
    <property type="entry name" value="LtaS-like"/>
</dbReference>
<dbReference type="Proteomes" id="UP000234748">
    <property type="component" value="Unassembled WGS sequence"/>
</dbReference>
<keyword evidence="5 11" id="KW-1133">Transmembrane helix</keyword>
<evidence type="ECO:0000256" key="4">
    <source>
        <dbReference type="ARBA" id="ARBA00022692"/>
    </source>
</evidence>
<dbReference type="Gene3D" id="3.30.1120.170">
    <property type="match status" value="1"/>
</dbReference>
<comment type="caution">
    <text evidence="13">The sequence shown here is derived from an EMBL/GenBank/DDBJ whole genome shotgun (WGS) entry which is preliminary data.</text>
</comment>
<evidence type="ECO:0000256" key="6">
    <source>
        <dbReference type="ARBA" id="ARBA00023136"/>
    </source>
</evidence>
<dbReference type="AlphaFoldDB" id="A0A2N5M4B1"/>
<dbReference type="InterPro" id="IPR050448">
    <property type="entry name" value="OpgB/LTA_synthase_biosynth"/>
</dbReference>
<feature type="transmembrane region" description="Helical" evidence="11">
    <location>
        <begin position="34"/>
        <end position="55"/>
    </location>
</feature>
<comment type="subcellular location">
    <subcellularLocation>
        <location evidence="1">Cell membrane</location>
        <topology evidence="1">Multi-pass membrane protein</topology>
    </subcellularLocation>
</comment>
<dbReference type="CDD" id="cd16015">
    <property type="entry name" value="LTA_synthase"/>
    <property type="match status" value="1"/>
</dbReference>
<evidence type="ECO:0000256" key="10">
    <source>
        <dbReference type="PIRSR" id="PIRSR005091-3"/>
    </source>
</evidence>
<dbReference type="InterPro" id="IPR000917">
    <property type="entry name" value="Sulfatase_N"/>
</dbReference>
<reference evidence="13 14" key="1">
    <citation type="submission" date="2017-11" db="EMBL/GenBank/DDBJ databases">
        <title>Comparitive Functional Genomics of Dry Heat Resistant strains isolated from the Viking Spacecraft.</title>
        <authorList>
            <person name="Seuylemezian A."/>
            <person name="Cooper K."/>
            <person name="Vaishampayan P."/>
        </authorList>
    </citation>
    <scope>NUCLEOTIDE SEQUENCE [LARGE SCALE GENOMIC DNA]</scope>
    <source>
        <strain evidence="13 14">V1-29</strain>
    </source>
</reference>
<dbReference type="PANTHER" id="PTHR47371">
    <property type="entry name" value="LIPOTEICHOIC ACID SYNTHASE"/>
    <property type="match status" value="1"/>
</dbReference>
<keyword evidence="9" id="KW-0479">Metal-binding</keyword>
<keyword evidence="6 7" id="KW-0472">Membrane</keyword>
<feature type="transmembrane region" description="Helical" evidence="11">
    <location>
        <begin position="62"/>
        <end position="84"/>
    </location>
</feature>
<feature type="domain" description="Sulfatase N-terminal" evidence="12">
    <location>
        <begin position="237"/>
        <end position="525"/>
    </location>
</feature>
<evidence type="ECO:0000259" key="12">
    <source>
        <dbReference type="Pfam" id="PF00884"/>
    </source>
</evidence>
<feature type="binding site" evidence="10">
    <location>
        <position position="462"/>
    </location>
    <ligand>
        <name>Mn(2+)</name>
        <dbReference type="ChEBI" id="CHEBI:29035"/>
    </ligand>
</feature>
<dbReference type="GO" id="GO:0046872">
    <property type="term" value="F:metal ion binding"/>
    <property type="evidence" value="ECO:0007669"/>
    <property type="project" value="UniProtKB-KW"/>
</dbReference>
<keyword evidence="9" id="KW-0464">Manganese</keyword>
<accession>A0A2N5M4B1</accession>